<keyword evidence="3" id="KW-0813">Transport</keyword>
<evidence type="ECO:0000313" key="9">
    <source>
        <dbReference type="Proteomes" id="UP000070174"/>
    </source>
</evidence>
<comment type="subcellular location">
    <subcellularLocation>
        <location evidence="1">Membrane</location>
        <topology evidence="1">Multi-pass membrane protein</topology>
    </subcellularLocation>
</comment>
<accession>A0A133PP69</accession>
<evidence type="ECO:0000313" key="8">
    <source>
        <dbReference type="EMBL" id="KXA30419.1"/>
    </source>
</evidence>
<evidence type="ECO:0000256" key="7">
    <source>
        <dbReference type="SAM" id="Phobius"/>
    </source>
</evidence>
<feature type="transmembrane region" description="Helical" evidence="7">
    <location>
        <begin position="246"/>
        <end position="267"/>
    </location>
</feature>
<feature type="transmembrane region" description="Helical" evidence="7">
    <location>
        <begin position="59"/>
        <end position="76"/>
    </location>
</feature>
<dbReference type="AlphaFoldDB" id="A0A133PP69"/>
<comment type="caution">
    <text evidence="8">The sequence shown here is derived from an EMBL/GenBank/DDBJ whole genome shotgun (WGS) entry which is preliminary data.</text>
</comment>
<feature type="transmembrane region" description="Helical" evidence="7">
    <location>
        <begin position="118"/>
        <end position="137"/>
    </location>
</feature>
<dbReference type="InterPro" id="IPR006043">
    <property type="entry name" value="NCS2"/>
</dbReference>
<proteinExistence type="inferred from homology"/>
<feature type="transmembrane region" description="Helical" evidence="7">
    <location>
        <begin position="144"/>
        <end position="166"/>
    </location>
</feature>
<reference evidence="8 9" key="1">
    <citation type="submission" date="2016-01" db="EMBL/GenBank/DDBJ databases">
        <authorList>
            <person name="Oliw E.H."/>
        </authorList>
    </citation>
    <scope>NUCLEOTIDE SEQUENCE [LARGE SCALE GENOMIC DNA]</scope>
    <source>
        <strain evidence="8 9">CMW7756A</strain>
    </source>
</reference>
<feature type="transmembrane region" description="Helical" evidence="7">
    <location>
        <begin position="388"/>
        <end position="404"/>
    </location>
</feature>
<dbReference type="PANTHER" id="PTHR42810">
    <property type="entry name" value="PURINE PERMEASE C1399.01C-RELATED"/>
    <property type="match status" value="1"/>
</dbReference>
<keyword evidence="6 7" id="KW-0472">Membrane</keyword>
<dbReference type="InterPro" id="IPR006042">
    <property type="entry name" value="Xan_ur_permease"/>
</dbReference>
<dbReference type="NCBIfam" id="TIGR00801">
    <property type="entry name" value="ncs2"/>
    <property type="match status" value="1"/>
</dbReference>
<evidence type="ECO:0000256" key="6">
    <source>
        <dbReference type="ARBA" id="ARBA00023136"/>
    </source>
</evidence>
<sequence>MGFIVKKYYGMKLEYEVDDKPDFLKSSLLGFQNILTAFSGIIAVPLSIAAIAGTNVAETSVLISAALLASGICSFIQTRGIFKGKAKVGIGLPTIMGTDFGFVPPANAVINTMGGGLAGYFGATIMGAFLELILSFFIKPLLRFFPEVVTGTVITLIGITMMPVAFDWVGGGYGAENYGDPLFIGIAVFTFLLIIFINHYGRGFATTASVVIAMTISYLICIPLKLVDFSQVAAAPWIRLPSLFPFGLKFDVRFVIPFIAGYLVTIIETVGVMKTLGEVCEVDLDDNDIASGVRADAIGSMLSPIFGSGAIQTFSQNVGLIPLTKCASKKVAIYSSFILIIMSFCPKFATLVSIMPTPILGGAGILMFGTILGSGMQALSRAKFSSKNLMIIAGGIGVGIGITMKPDIVAKLPTVIAALFSSGISGGTIVAVVLNILLIDKEY</sequence>
<dbReference type="EMBL" id="LRQE01000025">
    <property type="protein sequence ID" value="KXA30419.1"/>
    <property type="molecule type" value="Genomic_DNA"/>
</dbReference>
<feature type="transmembrane region" description="Helical" evidence="7">
    <location>
        <begin position="355"/>
        <end position="376"/>
    </location>
</feature>
<organism evidence="8">
    <name type="scientific">Peptoniphilus harei</name>
    <dbReference type="NCBI Taxonomy" id="54005"/>
    <lineage>
        <taxon>Bacteria</taxon>
        <taxon>Bacillati</taxon>
        <taxon>Bacillota</taxon>
        <taxon>Tissierellia</taxon>
        <taxon>Tissierellales</taxon>
        <taxon>Peptoniphilaceae</taxon>
        <taxon>Peptoniphilus</taxon>
    </lineage>
</organism>
<evidence type="ECO:0000256" key="2">
    <source>
        <dbReference type="ARBA" id="ARBA00008821"/>
    </source>
</evidence>
<protein>
    <submittedName>
        <fullName evidence="8">Putative permease</fullName>
    </submittedName>
</protein>
<feature type="transmembrane region" description="Helical" evidence="7">
    <location>
        <begin position="34"/>
        <end position="53"/>
    </location>
</feature>
<evidence type="ECO:0000256" key="3">
    <source>
        <dbReference type="ARBA" id="ARBA00022448"/>
    </source>
</evidence>
<dbReference type="NCBIfam" id="NF037981">
    <property type="entry name" value="NCS2_1"/>
    <property type="match status" value="1"/>
</dbReference>
<keyword evidence="4 7" id="KW-0812">Transmembrane</keyword>
<dbReference type="PATRIC" id="fig|54005.3.peg.867"/>
<evidence type="ECO:0000256" key="4">
    <source>
        <dbReference type="ARBA" id="ARBA00022692"/>
    </source>
</evidence>
<evidence type="ECO:0000256" key="5">
    <source>
        <dbReference type="ARBA" id="ARBA00022989"/>
    </source>
</evidence>
<keyword evidence="5 7" id="KW-1133">Transmembrane helix</keyword>
<evidence type="ECO:0000256" key="1">
    <source>
        <dbReference type="ARBA" id="ARBA00004141"/>
    </source>
</evidence>
<comment type="similarity">
    <text evidence="2">Belongs to the nucleobase:cation symporter-2 (NCS2) (TC 2.A.40) family.</text>
</comment>
<dbReference type="PANTHER" id="PTHR42810:SF2">
    <property type="entry name" value="PURINE PERMEASE C1399.01C-RELATED"/>
    <property type="match status" value="1"/>
</dbReference>
<dbReference type="Proteomes" id="UP000070174">
    <property type="component" value="Unassembled WGS sequence"/>
</dbReference>
<dbReference type="Pfam" id="PF00860">
    <property type="entry name" value="Xan_ur_permease"/>
    <property type="match status" value="1"/>
</dbReference>
<gene>
    <name evidence="8" type="ORF">HMPREF3229_00882</name>
</gene>
<dbReference type="GO" id="GO:0042907">
    <property type="term" value="F:xanthine transmembrane transporter activity"/>
    <property type="evidence" value="ECO:0007669"/>
    <property type="project" value="TreeGrafter"/>
</dbReference>
<dbReference type="GO" id="GO:0005886">
    <property type="term" value="C:plasma membrane"/>
    <property type="evidence" value="ECO:0007669"/>
    <property type="project" value="UniProtKB-ARBA"/>
</dbReference>
<feature type="transmembrane region" description="Helical" evidence="7">
    <location>
        <begin position="331"/>
        <end position="349"/>
    </location>
</feature>
<feature type="transmembrane region" description="Helical" evidence="7">
    <location>
        <begin position="204"/>
        <end position="226"/>
    </location>
</feature>
<feature type="transmembrane region" description="Helical" evidence="7">
    <location>
        <begin position="178"/>
        <end position="197"/>
    </location>
</feature>
<name>A0A133PP69_9FIRM</name>
<feature type="transmembrane region" description="Helical" evidence="7">
    <location>
        <begin position="416"/>
        <end position="439"/>
    </location>
</feature>